<sequence length="298" mass="33025">MEKKQLAGMAIDRIEKVFGKHNGYRRAHARGVIYEAVFTATGNAAHLQAGETRAAVRFSHSSPNPVWTDAMSPVKGMAVQFQLPGGRLTNIVGVNAPVFFAKTPETFTEMLGLAKSLKNGRLPLRTLVKLLVKYPDSRAAIKVLRKMHAPASFVKGRYYAMHAFYFIDHKGNRTPVKYEWEPDAGVAALSPKDAKAMEFGHFEQELESRLKKGPAGFRLNIIIGEPGDPTDDPTKEWPKERRKIVAGHLEIRGSQLQDNGILFDPTAMVPGIACSEDRILAFRSLAYSISHARRTEGT</sequence>
<dbReference type="PANTHER" id="PTHR11465">
    <property type="entry name" value="CATALASE"/>
    <property type="match status" value="1"/>
</dbReference>
<dbReference type="EMBL" id="JACHHE010000008">
    <property type="protein sequence ID" value="MBB5181381.1"/>
    <property type="molecule type" value="Genomic_DNA"/>
</dbReference>
<dbReference type="InterPro" id="IPR011614">
    <property type="entry name" value="Catalase_core"/>
</dbReference>
<dbReference type="InterPro" id="IPR018028">
    <property type="entry name" value="Catalase"/>
</dbReference>
<feature type="domain" description="Catalase core" evidence="9">
    <location>
        <begin position="4"/>
        <end position="298"/>
    </location>
</feature>
<evidence type="ECO:0000256" key="8">
    <source>
        <dbReference type="PIRSR" id="PIRSR000296-2"/>
    </source>
</evidence>
<evidence type="ECO:0000256" key="2">
    <source>
        <dbReference type="ARBA" id="ARBA00022559"/>
    </source>
</evidence>
<dbReference type="RefSeq" id="WP_135503301.1">
    <property type="nucleotide sequence ID" value="NZ_JACHHE010000008.1"/>
</dbReference>
<proteinExistence type="inferred from homology"/>
<keyword evidence="5 10" id="KW-0560">Oxidoreductase</keyword>
<keyword evidence="3 8" id="KW-0349">Heme</keyword>
<gene>
    <name evidence="10" type="ORF">HNQ44_002846</name>
</gene>
<dbReference type="Proteomes" id="UP000525923">
    <property type="component" value="Unassembled WGS sequence"/>
</dbReference>
<evidence type="ECO:0000259" key="9">
    <source>
        <dbReference type="SMART" id="SM01060"/>
    </source>
</evidence>
<dbReference type="SUPFAM" id="SSF56634">
    <property type="entry name" value="Heme-dependent catalase-like"/>
    <property type="match status" value="1"/>
</dbReference>
<dbReference type="CDD" id="cd08153">
    <property type="entry name" value="srpA_like"/>
    <property type="match status" value="1"/>
</dbReference>
<dbReference type="GO" id="GO:0046872">
    <property type="term" value="F:metal ion binding"/>
    <property type="evidence" value="ECO:0007669"/>
    <property type="project" value="UniProtKB-KW"/>
</dbReference>
<keyword evidence="11" id="KW-1185">Reference proteome</keyword>
<evidence type="ECO:0000256" key="1">
    <source>
        <dbReference type="ARBA" id="ARBA00005329"/>
    </source>
</evidence>
<dbReference type="SMART" id="SM01060">
    <property type="entry name" value="Catalase"/>
    <property type="match status" value="1"/>
</dbReference>
<reference evidence="10 11" key="1">
    <citation type="submission" date="2020-08" db="EMBL/GenBank/DDBJ databases">
        <title>Genomic Encyclopedia of Type Strains, Phase IV (KMG-IV): sequencing the most valuable type-strain genomes for metagenomic binning, comparative biology and taxonomic classification.</title>
        <authorList>
            <person name="Goeker M."/>
        </authorList>
    </citation>
    <scope>NUCLEOTIDE SEQUENCE [LARGE SCALE GENOMIC DNA]</scope>
    <source>
        <strain evidence="10 11">DSM 15895</strain>
    </source>
</reference>
<feature type="binding site" description="axial binding residue" evidence="8">
    <location>
        <position position="287"/>
    </location>
    <ligand>
        <name>heme</name>
        <dbReference type="ChEBI" id="CHEBI:30413"/>
    </ligand>
    <ligandPart>
        <name>Fe</name>
        <dbReference type="ChEBI" id="CHEBI:18248"/>
    </ligandPart>
</feature>
<dbReference type="Gene3D" id="2.40.180.10">
    <property type="entry name" value="Catalase core domain"/>
    <property type="match status" value="1"/>
</dbReference>
<comment type="caution">
    <text evidence="10">The sequence shown here is derived from an EMBL/GenBank/DDBJ whole genome shotgun (WGS) entry which is preliminary data.</text>
</comment>
<evidence type="ECO:0000256" key="5">
    <source>
        <dbReference type="ARBA" id="ARBA00023002"/>
    </source>
</evidence>
<evidence type="ECO:0000313" key="10">
    <source>
        <dbReference type="EMBL" id="MBB5181381.1"/>
    </source>
</evidence>
<dbReference type="GO" id="GO:0042744">
    <property type="term" value="P:hydrogen peroxide catabolic process"/>
    <property type="evidence" value="ECO:0007669"/>
    <property type="project" value="TreeGrafter"/>
</dbReference>
<keyword evidence="4 8" id="KW-0479">Metal-binding</keyword>
<comment type="similarity">
    <text evidence="1">Belongs to the catalase family.</text>
</comment>
<dbReference type="InterPro" id="IPR024168">
    <property type="entry name" value="Catalase_SrpA-type_pred"/>
</dbReference>
<dbReference type="PROSITE" id="PS51402">
    <property type="entry name" value="CATALASE_3"/>
    <property type="match status" value="1"/>
</dbReference>
<dbReference type="InterPro" id="IPR020835">
    <property type="entry name" value="Catalase_sf"/>
</dbReference>
<dbReference type="Pfam" id="PF00199">
    <property type="entry name" value="Catalase"/>
    <property type="match status" value="1"/>
</dbReference>
<accession>A0A7W8CU70</accession>
<dbReference type="PANTHER" id="PTHR11465:SF9">
    <property type="entry name" value="CATALASE"/>
    <property type="match status" value="1"/>
</dbReference>
<keyword evidence="2 10" id="KW-0575">Peroxidase</keyword>
<evidence type="ECO:0000256" key="6">
    <source>
        <dbReference type="ARBA" id="ARBA00023004"/>
    </source>
</evidence>
<dbReference type="OrthoDB" id="255727at2"/>
<evidence type="ECO:0000256" key="4">
    <source>
        <dbReference type="ARBA" id="ARBA00022723"/>
    </source>
</evidence>
<organism evidence="10 11">
    <name type="scientific">Planococcus koreensis</name>
    <dbReference type="NCBI Taxonomy" id="112331"/>
    <lineage>
        <taxon>Bacteria</taxon>
        <taxon>Bacillati</taxon>
        <taxon>Bacillota</taxon>
        <taxon>Bacilli</taxon>
        <taxon>Bacillales</taxon>
        <taxon>Caryophanaceae</taxon>
        <taxon>Planococcus</taxon>
    </lineage>
</organism>
<dbReference type="GO" id="GO:0005737">
    <property type="term" value="C:cytoplasm"/>
    <property type="evidence" value="ECO:0007669"/>
    <property type="project" value="TreeGrafter"/>
</dbReference>
<evidence type="ECO:0000256" key="7">
    <source>
        <dbReference type="PIRSR" id="PIRSR000296-1"/>
    </source>
</evidence>
<dbReference type="EC" id="1.11.1.6" evidence="10"/>
<evidence type="ECO:0000256" key="3">
    <source>
        <dbReference type="ARBA" id="ARBA00022617"/>
    </source>
</evidence>
<dbReference type="GO" id="GO:0020037">
    <property type="term" value="F:heme binding"/>
    <property type="evidence" value="ECO:0007669"/>
    <property type="project" value="InterPro"/>
</dbReference>
<dbReference type="AlphaFoldDB" id="A0A7W8CU70"/>
<evidence type="ECO:0000313" key="11">
    <source>
        <dbReference type="Proteomes" id="UP000525923"/>
    </source>
</evidence>
<protein>
    <submittedName>
        <fullName evidence="10">Catalase</fullName>
        <ecNumber evidence="10">1.11.1.6</ecNumber>
    </submittedName>
</protein>
<keyword evidence="6 8" id="KW-0408">Iron</keyword>
<dbReference type="GO" id="GO:0004096">
    <property type="term" value="F:catalase activity"/>
    <property type="evidence" value="ECO:0007669"/>
    <property type="project" value="UniProtKB-EC"/>
</dbReference>
<dbReference type="PIRSF" id="PIRSF000296">
    <property type="entry name" value="SrpA"/>
    <property type="match status" value="1"/>
</dbReference>
<name>A0A7W8CU70_9BACL</name>
<feature type="active site" evidence="7">
    <location>
        <position position="28"/>
    </location>
</feature>
<dbReference type="GO" id="GO:0042542">
    <property type="term" value="P:response to hydrogen peroxide"/>
    <property type="evidence" value="ECO:0007669"/>
    <property type="project" value="TreeGrafter"/>
</dbReference>
<dbReference type="Gene3D" id="1.20.1280.120">
    <property type="match status" value="1"/>
</dbReference>